<comment type="function">
    <text evidence="6">Catalyzes the formation of acetyl phosphate from acetate and ATP. Can also catalyze the reverse reaction.</text>
</comment>
<keyword evidence="2 6" id="KW-0808">Transferase</keyword>
<feature type="binding site" evidence="6">
    <location>
        <position position="379"/>
    </location>
    <ligand>
        <name>Mg(2+)</name>
        <dbReference type="ChEBI" id="CHEBI:18420"/>
    </ligand>
</feature>
<comment type="subcellular location">
    <subcellularLocation>
        <location evidence="6">Cytoplasm</location>
    </subcellularLocation>
</comment>
<feature type="binding site" evidence="6">
    <location>
        <begin position="326"/>
        <end position="330"/>
    </location>
    <ligand>
        <name>ATP</name>
        <dbReference type="ChEBI" id="CHEBI:30616"/>
    </ligand>
</feature>
<dbReference type="InterPro" id="IPR000890">
    <property type="entry name" value="Aliphatic_acid_kin_short-chain"/>
</dbReference>
<dbReference type="GO" id="GO:0005737">
    <property type="term" value="C:cytoplasm"/>
    <property type="evidence" value="ECO:0007669"/>
    <property type="project" value="UniProtKB-SubCell"/>
</dbReference>
<dbReference type="Pfam" id="PF00871">
    <property type="entry name" value="Acetate_kinase"/>
    <property type="match status" value="1"/>
</dbReference>
<reference evidence="8" key="2">
    <citation type="journal article" date="2021" name="PeerJ">
        <title>Extensive microbial diversity within the chicken gut microbiome revealed by metagenomics and culture.</title>
        <authorList>
            <person name="Gilroy R."/>
            <person name="Ravi A."/>
            <person name="Getino M."/>
            <person name="Pursley I."/>
            <person name="Horton D.L."/>
            <person name="Alikhan N.F."/>
            <person name="Baker D."/>
            <person name="Gharbi K."/>
            <person name="Hall N."/>
            <person name="Watson M."/>
            <person name="Adriaenssens E.M."/>
            <person name="Foster-Nyarko E."/>
            <person name="Jarju S."/>
            <person name="Secka A."/>
            <person name="Antonio M."/>
            <person name="Oren A."/>
            <person name="Chaudhuri R.R."/>
            <person name="La Ragione R."/>
            <person name="Hildebrand F."/>
            <person name="Pallen M.J."/>
        </authorList>
    </citation>
    <scope>NUCLEOTIDE SEQUENCE</scope>
    <source>
        <strain evidence="8">ChiGjej1B1-24693</strain>
    </source>
</reference>
<reference evidence="8" key="1">
    <citation type="submission" date="2020-10" db="EMBL/GenBank/DDBJ databases">
        <authorList>
            <person name="Gilroy R."/>
        </authorList>
    </citation>
    <scope>NUCLEOTIDE SEQUENCE</scope>
    <source>
        <strain evidence="8">ChiGjej1B1-24693</strain>
    </source>
</reference>
<dbReference type="PANTHER" id="PTHR21060">
    <property type="entry name" value="ACETATE KINASE"/>
    <property type="match status" value="1"/>
</dbReference>
<organism evidence="8 9">
    <name type="scientific">Candidatus Avipropionibacterium avicola</name>
    <dbReference type="NCBI Taxonomy" id="2840701"/>
    <lineage>
        <taxon>Bacteria</taxon>
        <taxon>Bacillati</taxon>
        <taxon>Actinomycetota</taxon>
        <taxon>Actinomycetes</taxon>
        <taxon>Propionibacteriales</taxon>
        <taxon>Propionibacteriaceae</taxon>
        <taxon>Propionibacteriaceae incertae sedis</taxon>
        <taxon>Candidatus Avipropionibacterium</taxon>
    </lineage>
</organism>
<evidence type="ECO:0000256" key="2">
    <source>
        <dbReference type="ARBA" id="ARBA00022679"/>
    </source>
</evidence>
<feature type="binding site" evidence="6">
    <location>
        <position position="89"/>
    </location>
    <ligand>
        <name>substrate</name>
    </ligand>
</feature>
<dbReference type="GO" id="GO:0005524">
    <property type="term" value="F:ATP binding"/>
    <property type="evidence" value="ECO:0007669"/>
    <property type="project" value="UniProtKB-KW"/>
</dbReference>
<keyword evidence="6" id="KW-0479">Metal-binding</keyword>
<dbReference type="SUPFAM" id="SSF53067">
    <property type="entry name" value="Actin-like ATPase domain"/>
    <property type="match status" value="2"/>
</dbReference>
<dbReference type="EMBL" id="DVLP01000267">
    <property type="protein sequence ID" value="HIT75681.1"/>
    <property type="molecule type" value="Genomic_DNA"/>
</dbReference>
<feature type="active site" description="Proton donor/acceptor" evidence="6">
    <location>
        <position position="146"/>
    </location>
</feature>
<evidence type="ECO:0000256" key="7">
    <source>
        <dbReference type="RuleBase" id="RU003835"/>
    </source>
</evidence>
<feature type="site" description="Transition state stabilizer" evidence="6">
    <location>
        <position position="237"/>
    </location>
</feature>
<dbReference type="PROSITE" id="PS01075">
    <property type="entry name" value="ACETATE_KINASE_1"/>
    <property type="match status" value="1"/>
</dbReference>
<feature type="site" description="Transition state stabilizer" evidence="6">
    <location>
        <position position="178"/>
    </location>
</feature>
<dbReference type="GO" id="GO:0008776">
    <property type="term" value="F:acetate kinase activity"/>
    <property type="evidence" value="ECO:0007669"/>
    <property type="project" value="UniProtKB-UniRule"/>
</dbReference>
<evidence type="ECO:0000256" key="5">
    <source>
        <dbReference type="ARBA" id="ARBA00022840"/>
    </source>
</evidence>
<dbReference type="PROSITE" id="PS01076">
    <property type="entry name" value="ACETATE_KINASE_2"/>
    <property type="match status" value="1"/>
</dbReference>
<dbReference type="AlphaFoldDB" id="A0A9D1GY53"/>
<dbReference type="GO" id="GO:0006083">
    <property type="term" value="P:acetate metabolic process"/>
    <property type="evidence" value="ECO:0007669"/>
    <property type="project" value="TreeGrafter"/>
</dbReference>
<comment type="caution">
    <text evidence="8">The sequence shown here is derived from an EMBL/GenBank/DDBJ whole genome shotgun (WGS) entry which is preliminary data.</text>
</comment>
<comment type="cofactor">
    <cofactor evidence="6">
        <name>Mg(2+)</name>
        <dbReference type="ChEBI" id="CHEBI:18420"/>
    </cofactor>
    <cofactor evidence="6">
        <name>Mn(2+)</name>
        <dbReference type="ChEBI" id="CHEBI:29035"/>
    </cofactor>
    <text evidence="6">Mg(2+). Can also accept Mn(2+).</text>
</comment>
<evidence type="ECO:0000256" key="1">
    <source>
        <dbReference type="ARBA" id="ARBA00008748"/>
    </source>
</evidence>
<evidence type="ECO:0000313" key="9">
    <source>
        <dbReference type="Proteomes" id="UP000886842"/>
    </source>
</evidence>
<keyword evidence="6" id="KW-0963">Cytoplasm</keyword>
<name>A0A9D1GY53_9ACTN</name>
<protein>
    <recommendedName>
        <fullName evidence="6">Acetate kinase</fullName>
        <ecNumber evidence="6">2.7.2.1</ecNumber>
    </recommendedName>
    <alternativeName>
        <fullName evidence="6">Acetokinase</fullName>
    </alternativeName>
</protein>
<keyword evidence="5 6" id="KW-0067">ATP-binding</keyword>
<comment type="similarity">
    <text evidence="1 6 7">Belongs to the acetokinase family.</text>
</comment>
<dbReference type="PIRSF" id="PIRSF000722">
    <property type="entry name" value="Acetate_prop_kin"/>
    <property type="match status" value="1"/>
</dbReference>
<comment type="pathway">
    <text evidence="6">Metabolic intermediate biosynthesis; acetyl-CoA biosynthesis; acetyl-CoA from acetate: step 1/2.</text>
</comment>
<dbReference type="EC" id="2.7.2.1" evidence="6"/>
<dbReference type="CDD" id="cd24010">
    <property type="entry name" value="ASKHA_NBD_AcK_PK"/>
    <property type="match status" value="1"/>
</dbReference>
<dbReference type="GO" id="GO:0000287">
    <property type="term" value="F:magnesium ion binding"/>
    <property type="evidence" value="ECO:0007669"/>
    <property type="project" value="UniProtKB-UniRule"/>
</dbReference>
<comment type="catalytic activity">
    <reaction evidence="6">
        <text>acetate + ATP = acetyl phosphate + ADP</text>
        <dbReference type="Rhea" id="RHEA:11352"/>
        <dbReference type="ChEBI" id="CHEBI:22191"/>
        <dbReference type="ChEBI" id="CHEBI:30089"/>
        <dbReference type="ChEBI" id="CHEBI:30616"/>
        <dbReference type="ChEBI" id="CHEBI:456216"/>
        <dbReference type="EC" id="2.7.2.1"/>
    </reaction>
</comment>
<comment type="subunit">
    <text evidence="6">Homodimer.</text>
</comment>
<dbReference type="Gene3D" id="3.30.420.40">
    <property type="match status" value="2"/>
</dbReference>
<keyword evidence="6" id="KW-0460">Magnesium</keyword>
<dbReference type="PANTHER" id="PTHR21060:SF15">
    <property type="entry name" value="ACETATE KINASE-RELATED"/>
    <property type="match status" value="1"/>
</dbReference>
<dbReference type="Proteomes" id="UP000886842">
    <property type="component" value="Unassembled WGS sequence"/>
</dbReference>
<keyword evidence="4 6" id="KW-0418">Kinase</keyword>
<proteinExistence type="inferred from homology"/>
<evidence type="ECO:0000256" key="6">
    <source>
        <dbReference type="HAMAP-Rule" id="MF_00020"/>
    </source>
</evidence>
<feature type="binding site" evidence="6">
    <location>
        <begin position="204"/>
        <end position="208"/>
    </location>
    <ligand>
        <name>ATP</name>
        <dbReference type="ChEBI" id="CHEBI:30616"/>
    </ligand>
</feature>
<dbReference type="GO" id="GO:0006085">
    <property type="term" value="P:acetyl-CoA biosynthetic process"/>
    <property type="evidence" value="ECO:0007669"/>
    <property type="project" value="UniProtKB-UniRule"/>
</dbReference>
<feature type="binding site" evidence="6">
    <location>
        <position position="15"/>
    </location>
    <ligand>
        <name>ATP</name>
        <dbReference type="ChEBI" id="CHEBI:30616"/>
    </ligand>
</feature>
<dbReference type="InterPro" id="IPR043129">
    <property type="entry name" value="ATPase_NBD"/>
</dbReference>
<dbReference type="HAMAP" id="MF_00020">
    <property type="entry name" value="Acetate_kinase"/>
    <property type="match status" value="1"/>
</dbReference>
<dbReference type="NCBIfam" id="TIGR00016">
    <property type="entry name" value="ackA"/>
    <property type="match status" value="1"/>
</dbReference>
<feature type="binding site" evidence="6">
    <location>
        <position position="8"/>
    </location>
    <ligand>
        <name>Mg(2+)</name>
        <dbReference type="ChEBI" id="CHEBI:18420"/>
    </ligand>
</feature>
<dbReference type="PRINTS" id="PR00471">
    <property type="entry name" value="ACETATEKNASE"/>
</dbReference>
<evidence type="ECO:0000256" key="3">
    <source>
        <dbReference type="ARBA" id="ARBA00022741"/>
    </source>
</evidence>
<accession>A0A9D1GY53</accession>
<evidence type="ECO:0000313" key="8">
    <source>
        <dbReference type="EMBL" id="HIT75681.1"/>
    </source>
</evidence>
<sequence length="393" mass="41510">MTSVLVINSGSSSIKYQLIDPDTGEVSAKGLVERVGQPRARVTHHHDGQAEVAEVDVADHEAGMRVVMEMFATHGPDLAEVELTGVGHRLVQGGEVVTGPQEVTDELLEQIIALSPLAPLHNPANATGIEVARRLWPELPHVVVADTAFFHELPEVARTYALDRGVAARHGIRRYGFHGTSHHFISQRMAALTGHDDLRLVVLHLGNGASAAAVVAGRPIDTSMGLTPLEGLVMGTRTGDIDPAITFHLHRVGGLDVDELDALLNTASGLKGLCGHSDMREVSAAAAAGDADAVLARALYCYRIRKYVGSYAAAMGGIDAVAFTAGIGENDVALRAEVAAGLGFLGIEVDPQANASGPPERRISPDDGRCQVWVVPTDEERAIAEQTATCIGR</sequence>
<gene>
    <name evidence="6" type="primary">ackA</name>
    <name evidence="8" type="ORF">IAA98_08860</name>
</gene>
<keyword evidence="3 6" id="KW-0547">Nucleotide-binding</keyword>
<dbReference type="InterPro" id="IPR023865">
    <property type="entry name" value="Aliphatic_acid_kinase_CS"/>
</dbReference>
<evidence type="ECO:0000256" key="4">
    <source>
        <dbReference type="ARBA" id="ARBA00022777"/>
    </source>
</evidence>
<feature type="binding site" evidence="6">
    <location>
        <begin position="278"/>
        <end position="280"/>
    </location>
    <ligand>
        <name>ATP</name>
        <dbReference type="ChEBI" id="CHEBI:30616"/>
    </ligand>
</feature>
<dbReference type="InterPro" id="IPR004372">
    <property type="entry name" value="Ac/propionate_kinase"/>
</dbReference>